<dbReference type="Proteomes" id="UP000192050">
    <property type="component" value="Chromosome"/>
</dbReference>
<feature type="transmembrane region" description="Helical" evidence="1">
    <location>
        <begin position="68"/>
        <end position="88"/>
    </location>
</feature>
<evidence type="ECO:0000256" key="1">
    <source>
        <dbReference type="SAM" id="Phobius"/>
    </source>
</evidence>
<keyword evidence="3" id="KW-1185">Reference proteome</keyword>
<dbReference type="Pfam" id="PF09852">
    <property type="entry name" value="DUF2079"/>
    <property type="match status" value="1"/>
</dbReference>
<name>A0A1V0N3N9_9ARCH</name>
<dbReference type="InterPro" id="IPR018650">
    <property type="entry name" value="STSV1_Orf64"/>
</dbReference>
<feature type="transmembrane region" description="Helical" evidence="1">
    <location>
        <begin position="301"/>
        <end position="319"/>
    </location>
</feature>
<protein>
    <submittedName>
        <fullName evidence="2">External multipass membrane protein</fullName>
    </submittedName>
</protein>
<dbReference type="KEGG" id="fai:FAD_0869"/>
<feature type="transmembrane region" description="Helical" evidence="1">
    <location>
        <begin position="339"/>
        <end position="359"/>
    </location>
</feature>
<feature type="transmembrane region" description="Helical" evidence="1">
    <location>
        <begin position="789"/>
        <end position="810"/>
    </location>
</feature>
<feature type="transmembrane region" description="Helical" evidence="1">
    <location>
        <begin position="757"/>
        <end position="777"/>
    </location>
</feature>
<keyword evidence="1" id="KW-0812">Transmembrane</keyword>
<feature type="transmembrane region" description="Helical" evidence="1">
    <location>
        <begin position="12"/>
        <end position="30"/>
    </location>
</feature>
<dbReference type="EMBL" id="CP015363">
    <property type="protein sequence ID" value="ARD84763.1"/>
    <property type="molecule type" value="Genomic_DNA"/>
</dbReference>
<organism evidence="2 3">
    <name type="scientific">Ferroplasma acidiphilum</name>
    <dbReference type="NCBI Taxonomy" id="74969"/>
    <lineage>
        <taxon>Archaea</taxon>
        <taxon>Methanobacteriati</taxon>
        <taxon>Thermoplasmatota</taxon>
        <taxon>Thermoplasmata</taxon>
        <taxon>Thermoplasmatales</taxon>
        <taxon>Ferroplasmaceae</taxon>
        <taxon>Ferroplasma</taxon>
    </lineage>
</organism>
<feature type="transmembrane region" description="Helical" evidence="1">
    <location>
        <begin position="141"/>
        <end position="158"/>
    </location>
</feature>
<keyword evidence="1" id="KW-0472">Membrane</keyword>
<feature type="transmembrane region" description="Helical" evidence="1">
    <location>
        <begin position="816"/>
        <end position="835"/>
    </location>
</feature>
<feature type="transmembrane region" description="Helical" evidence="1">
    <location>
        <begin position="94"/>
        <end position="113"/>
    </location>
</feature>
<gene>
    <name evidence="2" type="ORF">FAD_0869</name>
</gene>
<feature type="transmembrane region" description="Helical" evidence="1">
    <location>
        <begin position="229"/>
        <end position="248"/>
    </location>
</feature>
<dbReference type="AlphaFoldDB" id="A0A1V0N3N9"/>
<feature type="transmembrane region" description="Helical" evidence="1">
    <location>
        <begin position="371"/>
        <end position="392"/>
    </location>
</feature>
<keyword evidence="1" id="KW-1133">Transmembrane helix</keyword>
<evidence type="ECO:0000313" key="3">
    <source>
        <dbReference type="Proteomes" id="UP000192050"/>
    </source>
</evidence>
<proteinExistence type="predicted"/>
<evidence type="ECO:0000313" key="2">
    <source>
        <dbReference type="EMBL" id="ARD84763.1"/>
    </source>
</evidence>
<accession>A0A1V0N3N9</accession>
<feature type="transmembrane region" description="Helical" evidence="1">
    <location>
        <begin position="164"/>
        <end position="197"/>
    </location>
</feature>
<reference evidence="2 3" key="1">
    <citation type="submission" date="2011-10" db="EMBL/GenBank/DDBJ databases">
        <title>Metabolic and evolutionary patterns in the extreme acidophile Ferroplasma acidiphilum.</title>
        <authorList>
            <person name="Golyshina O.V."/>
            <person name="Kozyavkin S.A."/>
            <person name="Tatusov R.L."/>
            <person name="Slesarev A.I."/>
            <person name="Golyshin P.N."/>
        </authorList>
    </citation>
    <scope>NUCLEOTIDE SEQUENCE [LARGE SCALE GENOMIC DNA]</scope>
    <source>
        <strain evidence="3">Y</strain>
    </source>
</reference>
<sequence length="842" mass="95431">MQIVRYRINYFYLLISFTVLWILINLWYIIFNVYNLNNGGIVDTTTSLQSLLSAFYHQPFVNTVPGGSYFSVHASEILILLLPFFAVWHSFINLYIIQSVLIYSSSIPLFLLAQKKLHNDKASFLMAMVLLLNPYIHDNPFETLTLFMGFIIYSYYFFDAKRYIAFAITFVIALSTMEFNPVIGGFFGLYLILLFLYDKIKISSIKNLIKEPVEQFKTIKSHLSELKNLQSYFSIGIILLIISVAFFYGDKYLILYFSHGSHAITSNIAGSNISSFSAILNDFKTDISSKIDNLMYLNAPFLFLSFLSPLAFLELPWFLTYSISTFSPYWNIGVYYDSYIIPFAAISAILGLYKIHSMLGEGERKKVVNRIAYLALVVTLILLVSNVIAPMVTNPVSPVNSNEYGVDQLASLIPANAKVTTGVNELPIVSSHAYNTWFYGPENNYVLFNITNPPNLNNYGFLAASGSYALYEKGYTGKPELNNLNYTKAEATYYPEERLNINLLNSYVPPGNNNISLHLRYSGNDVHTINSNANKSLFLNDSYAMVYPFKLNNSEQLSNIVLDSHMTYGYYILQSMITTSFHGTQLNKSSIISTDSYGQNQYNMIDENFNYKNVQLNSNKTYYLWLWSSGDPGGLTFPVENTTNSHSYVAKIYNGTGTDSYGYSISKIYSSTEKKLAPRLTFVFNSDKIHKASNIYVSIGGKTTELNVTGNSVYHFSTDGKDIYVNSTVLNGTLGISYTVSASNGREVVNPLLQHPYIILAFIFIVSVFVYPVSSLVNRNTNGLNLKLIEISLIISIIVFYSVFTLYYYRLISIDLIYFKIIGIAIAISFFLFILRFNKNKQ</sequence>